<protein>
    <recommendedName>
        <fullName evidence="8">Membrane-anchored ubiquitin-fold protein</fullName>
    </recommendedName>
</protein>
<evidence type="ECO:0000313" key="12">
    <source>
        <dbReference type="EMBL" id="KAG0480910.1"/>
    </source>
</evidence>
<feature type="compositionally biased region" description="Basic and acidic residues" evidence="9">
    <location>
        <begin position="108"/>
        <end position="117"/>
    </location>
</feature>
<evidence type="ECO:0000256" key="8">
    <source>
        <dbReference type="PIRNR" id="PIRNR032572"/>
    </source>
</evidence>
<dbReference type="Proteomes" id="UP000636800">
    <property type="component" value="Chromosome 5"/>
</dbReference>
<name>A0A835R640_VANPL</name>
<comment type="function">
    <text evidence="1 8">May serve as docking site to facilitate the association of other proteins to the plasma membrane.</text>
</comment>
<feature type="region of interest" description="Disordered" evidence="9">
    <location>
        <begin position="108"/>
        <end position="127"/>
    </location>
</feature>
<dbReference type="PROSITE" id="PS50053">
    <property type="entry name" value="UBIQUITIN_2"/>
    <property type="match status" value="1"/>
</dbReference>
<gene>
    <name evidence="13" type="ORF">HPP92_011475</name>
    <name evidence="11" type="ORF">HPP92_011764</name>
    <name evidence="12" type="ORF">HPP92_011768</name>
</gene>
<evidence type="ECO:0000256" key="1">
    <source>
        <dbReference type="ARBA" id="ARBA00002929"/>
    </source>
</evidence>
<dbReference type="InterPro" id="IPR040015">
    <property type="entry name" value="UBL3-like"/>
</dbReference>
<evidence type="ECO:0000256" key="7">
    <source>
        <dbReference type="ARBA" id="ARBA00023289"/>
    </source>
</evidence>
<keyword evidence="6" id="KW-0449">Lipoprotein</keyword>
<evidence type="ECO:0000259" key="10">
    <source>
        <dbReference type="PROSITE" id="PS50053"/>
    </source>
</evidence>
<dbReference type="SUPFAM" id="SSF54236">
    <property type="entry name" value="Ubiquitin-like"/>
    <property type="match status" value="1"/>
</dbReference>
<dbReference type="EMBL" id="JADCNM010000005">
    <property type="protein sequence ID" value="KAG0483391.1"/>
    <property type="molecule type" value="Genomic_DNA"/>
</dbReference>
<evidence type="ECO:0000313" key="11">
    <source>
        <dbReference type="EMBL" id="KAG0480906.1"/>
    </source>
</evidence>
<dbReference type="PANTHER" id="PTHR13169">
    <property type="entry name" value="UBIQUITIN-LIKE PROTEIN 3 HCG-1 PROTEIN"/>
    <property type="match status" value="1"/>
</dbReference>
<dbReference type="EMBL" id="JADCNL010000005">
    <property type="protein sequence ID" value="KAG0480910.1"/>
    <property type="molecule type" value="Genomic_DNA"/>
</dbReference>
<keyword evidence="3 8" id="KW-1003">Cell membrane</keyword>
<dbReference type="InterPro" id="IPR029071">
    <property type="entry name" value="Ubiquitin-like_domsf"/>
</dbReference>
<evidence type="ECO:0000256" key="9">
    <source>
        <dbReference type="SAM" id="MobiDB-lite"/>
    </source>
</evidence>
<reference evidence="14 15" key="1">
    <citation type="journal article" date="2020" name="Nat. Food">
        <title>A phased Vanilla planifolia genome enables genetic improvement of flavour and production.</title>
        <authorList>
            <person name="Hasing T."/>
            <person name="Tang H."/>
            <person name="Brym M."/>
            <person name="Khazi F."/>
            <person name="Huang T."/>
            <person name="Chambers A.H."/>
        </authorList>
    </citation>
    <scope>NUCLEOTIDE SEQUENCE [LARGE SCALE GENOMIC DNA]</scope>
    <source>
        <tissue evidence="13">Leaf</tissue>
    </source>
</reference>
<evidence type="ECO:0000313" key="14">
    <source>
        <dbReference type="Proteomes" id="UP000636800"/>
    </source>
</evidence>
<dbReference type="InterPro" id="IPR000626">
    <property type="entry name" value="Ubiquitin-like_dom"/>
</dbReference>
<dbReference type="Pfam" id="PF13881">
    <property type="entry name" value="Rad60-SLD_2"/>
    <property type="match status" value="1"/>
</dbReference>
<keyword evidence="5 8" id="KW-0472">Membrane</keyword>
<evidence type="ECO:0000256" key="4">
    <source>
        <dbReference type="ARBA" id="ARBA00022481"/>
    </source>
</evidence>
<accession>A0A835R640</accession>
<comment type="subcellular location">
    <subcellularLocation>
        <location evidence="2">Cell membrane</location>
        <topology evidence="2">Lipid-anchor</topology>
    </subcellularLocation>
</comment>
<comment type="caution">
    <text evidence="13">The sequence shown here is derived from an EMBL/GenBank/DDBJ whole genome shotgun (WGS) entry which is preliminary data.</text>
</comment>
<dbReference type="AlphaFoldDB" id="A0A835R640"/>
<dbReference type="EMBL" id="JADCNL010000005">
    <property type="protein sequence ID" value="KAG0480906.1"/>
    <property type="molecule type" value="Genomic_DNA"/>
</dbReference>
<feature type="domain" description="Ubiquitin-like" evidence="10">
    <location>
        <begin position="16"/>
        <end position="82"/>
    </location>
</feature>
<dbReference type="InterPro" id="IPR039540">
    <property type="entry name" value="UBL3-like_ubiquitin_dom"/>
</dbReference>
<dbReference type="PIRSF" id="PIRSF032572">
    <property type="entry name" value="MUB"/>
    <property type="match status" value="1"/>
</dbReference>
<evidence type="ECO:0000256" key="5">
    <source>
        <dbReference type="ARBA" id="ARBA00023136"/>
    </source>
</evidence>
<dbReference type="GO" id="GO:0005886">
    <property type="term" value="C:plasma membrane"/>
    <property type="evidence" value="ECO:0007669"/>
    <property type="project" value="UniProtKB-SubCell"/>
</dbReference>
<dbReference type="CDD" id="cd01814">
    <property type="entry name" value="Ubl_MUBs_plant"/>
    <property type="match status" value="1"/>
</dbReference>
<keyword evidence="4" id="KW-0488">Methylation</keyword>
<evidence type="ECO:0000256" key="2">
    <source>
        <dbReference type="ARBA" id="ARBA00004193"/>
    </source>
</evidence>
<evidence type="ECO:0000256" key="6">
    <source>
        <dbReference type="ARBA" id="ARBA00023288"/>
    </source>
</evidence>
<keyword evidence="14" id="KW-1185">Reference proteome</keyword>
<dbReference type="Gene3D" id="3.10.20.90">
    <property type="entry name" value="Phosphatidylinositol 3-kinase Catalytic Subunit, Chain A, domain 1"/>
    <property type="match status" value="1"/>
</dbReference>
<keyword evidence="7" id="KW-0636">Prenylation</keyword>
<evidence type="ECO:0000256" key="3">
    <source>
        <dbReference type="ARBA" id="ARBA00022475"/>
    </source>
</evidence>
<dbReference type="Proteomes" id="UP000639772">
    <property type="component" value="Unassembled WGS sequence"/>
</dbReference>
<dbReference type="OrthoDB" id="1043111at2759"/>
<sequence>MSVRVGGDQIPEVDTLEVKFRLFDGTDIGPIRCSTTSTVGMIKARILAEWPKDKNVVPKVVSDIKLISAGKILENSLTIGQCRQPLGELPGGAITMHVVVQPSLAKSKTEKSADGMPKKSNCSCSIL</sequence>
<dbReference type="PANTHER" id="PTHR13169:SF1">
    <property type="entry name" value="MEMBRANE-ANCHORED UBIQUITIN-FOLD PROTEIN 4"/>
    <property type="match status" value="1"/>
</dbReference>
<proteinExistence type="predicted"/>
<evidence type="ECO:0000313" key="13">
    <source>
        <dbReference type="EMBL" id="KAG0483391.1"/>
    </source>
</evidence>
<evidence type="ECO:0000313" key="15">
    <source>
        <dbReference type="Proteomes" id="UP000639772"/>
    </source>
</evidence>
<organism evidence="13 15">
    <name type="scientific">Vanilla planifolia</name>
    <name type="common">Vanilla</name>
    <dbReference type="NCBI Taxonomy" id="51239"/>
    <lineage>
        <taxon>Eukaryota</taxon>
        <taxon>Viridiplantae</taxon>
        <taxon>Streptophyta</taxon>
        <taxon>Embryophyta</taxon>
        <taxon>Tracheophyta</taxon>
        <taxon>Spermatophyta</taxon>
        <taxon>Magnoliopsida</taxon>
        <taxon>Liliopsida</taxon>
        <taxon>Asparagales</taxon>
        <taxon>Orchidaceae</taxon>
        <taxon>Vanilloideae</taxon>
        <taxon>Vanilleae</taxon>
        <taxon>Vanilla</taxon>
    </lineage>
</organism>
<dbReference type="InterPro" id="IPR017000">
    <property type="entry name" value="MUB"/>
</dbReference>